<evidence type="ECO:0000256" key="18">
    <source>
        <dbReference type="ARBA" id="ARBA00049504"/>
    </source>
</evidence>
<keyword evidence="12 19" id="KW-1133">Transmembrane helix</keyword>
<feature type="transmembrane region" description="Helical" evidence="19">
    <location>
        <begin position="199"/>
        <end position="216"/>
    </location>
</feature>
<comment type="subcellular location">
    <subcellularLocation>
        <location evidence="2 19">Cell membrane</location>
        <topology evidence="2 19">Multi-pass membrane protein</topology>
    </subcellularLocation>
</comment>
<feature type="transmembrane region" description="Helical" evidence="19">
    <location>
        <begin position="175"/>
        <end position="193"/>
    </location>
</feature>
<dbReference type="HAMAP" id="MF_00719">
    <property type="entry name" value="CobS"/>
    <property type="match status" value="1"/>
</dbReference>
<sequence length="251" mass="28313">MRLLAALIFFTRLPFWRIAEVPPRYYKEVVNYWPLVGWLTGGVMAGILWLTSHCFSWEIAVLLTMLSRILLTGALHEDGLADFCDGFGGGTTRERILSIMKDSHIGTYGVIGLICYLGMFYLLIYRLPMAIAPWLIVGFDTWSKFCSAQIINLLPYTRKEEESKARVIYNRMSPGNWIMAFICGFLPLVPALLACPSLVLLLPVPLLVTLALVHLMRKKIQGYTGDCCGATFLLSELALYLMSNCFFTHLP</sequence>
<evidence type="ECO:0000256" key="8">
    <source>
        <dbReference type="ARBA" id="ARBA00022573"/>
    </source>
</evidence>
<keyword evidence="11 19" id="KW-0460">Magnesium</keyword>
<dbReference type="GO" id="GO:0009236">
    <property type="term" value="P:cobalamin biosynthetic process"/>
    <property type="evidence" value="ECO:0007669"/>
    <property type="project" value="UniProtKB-UniRule"/>
</dbReference>
<dbReference type="Pfam" id="PF02654">
    <property type="entry name" value="CobS"/>
    <property type="match status" value="1"/>
</dbReference>
<evidence type="ECO:0000256" key="3">
    <source>
        <dbReference type="ARBA" id="ARBA00004663"/>
    </source>
</evidence>
<evidence type="ECO:0000256" key="16">
    <source>
        <dbReference type="ARBA" id="ARBA00032853"/>
    </source>
</evidence>
<evidence type="ECO:0000256" key="15">
    <source>
        <dbReference type="ARBA" id="ARBA00032605"/>
    </source>
</evidence>
<evidence type="ECO:0000256" key="1">
    <source>
        <dbReference type="ARBA" id="ARBA00001946"/>
    </source>
</evidence>
<accession>A0A413T532</accession>
<keyword evidence="8 19" id="KW-0169">Cobalamin biosynthesis</keyword>
<comment type="pathway">
    <text evidence="3 19">Cofactor biosynthesis; adenosylcobalamin biosynthesis; adenosylcobalamin from cob(II)yrinate a,c-diamide: step 7/7.</text>
</comment>
<feature type="transmembrane region" description="Helical" evidence="19">
    <location>
        <begin position="105"/>
        <end position="125"/>
    </location>
</feature>
<dbReference type="EMBL" id="QSFT01000001">
    <property type="protein sequence ID" value="RHA78942.1"/>
    <property type="molecule type" value="Genomic_DNA"/>
</dbReference>
<evidence type="ECO:0000256" key="4">
    <source>
        <dbReference type="ARBA" id="ARBA00010561"/>
    </source>
</evidence>
<name>A0A413T532_9BACT</name>
<evidence type="ECO:0000256" key="9">
    <source>
        <dbReference type="ARBA" id="ARBA00022679"/>
    </source>
</evidence>
<keyword evidence="9 19" id="KW-0808">Transferase</keyword>
<dbReference type="GO" id="GO:0008818">
    <property type="term" value="F:cobalamin 5'-phosphate synthase activity"/>
    <property type="evidence" value="ECO:0007669"/>
    <property type="project" value="UniProtKB-UniRule"/>
</dbReference>
<dbReference type="AlphaFoldDB" id="A0A413T532"/>
<dbReference type="Proteomes" id="UP000283855">
    <property type="component" value="Unassembled WGS sequence"/>
</dbReference>
<evidence type="ECO:0000313" key="21">
    <source>
        <dbReference type="Proteomes" id="UP000283855"/>
    </source>
</evidence>
<comment type="catalytic activity">
    <reaction evidence="18 19">
        <text>alpha-ribazole 5'-phosphate + adenosylcob(III)inamide-GDP = adenosylcob(III)alamin 5'-phosphate + GMP + H(+)</text>
        <dbReference type="Rhea" id="RHEA:23560"/>
        <dbReference type="ChEBI" id="CHEBI:15378"/>
        <dbReference type="ChEBI" id="CHEBI:57918"/>
        <dbReference type="ChEBI" id="CHEBI:58115"/>
        <dbReference type="ChEBI" id="CHEBI:60487"/>
        <dbReference type="ChEBI" id="CHEBI:60493"/>
        <dbReference type="EC" id="2.7.8.26"/>
    </reaction>
</comment>
<feature type="transmembrane region" description="Helical" evidence="19">
    <location>
        <begin position="228"/>
        <end position="250"/>
    </location>
</feature>
<dbReference type="InterPro" id="IPR003805">
    <property type="entry name" value="CobS"/>
</dbReference>
<comment type="similarity">
    <text evidence="4 19">Belongs to the CobS family.</text>
</comment>
<reference evidence="20 21" key="1">
    <citation type="submission" date="2018-08" db="EMBL/GenBank/DDBJ databases">
        <title>A genome reference for cultivated species of the human gut microbiota.</title>
        <authorList>
            <person name="Zou Y."/>
            <person name="Xue W."/>
            <person name="Luo G."/>
        </authorList>
    </citation>
    <scope>NUCLEOTIDE SEQUENCE [LARGE SCALE GENOMIC DNA]</scope>
    <source>
        <strain evidence="20 21">AM42-38</strain>
    </source>
</reference>
<dbReference type="PANTHER" id="PTHR34148:SF1">
    <property type="entry name" value="ADENOSYLCOBINAMIDE-GDP RIBAZOLETRANSFERASE"/>
    <property type="match status" value="1"/>
</dbReference>
<evidence type="ECO:0000313" key="20">
    <source>
        <dbReference type="EMBL" id="RHA78942.1"/>
    </source>
</evidence>
<comment type="catalytic activity">
    <reaction evidence="17 19">
        <text>alpha-ribazole + adenosylcob(III)inamide-GDP = adenosylcob(III)alamin + GMP + H(+)</text>
        <dbReference type="Rhea" id="RHEA:16049"/>
        <dbReference type="ChEBI" id="CHEBI:10329"/>
        <dbReference type="ChEBI" id="CHEBI:15378"/>
        <dbReference type="ChEBI" id="CHEBI:18408"/>
        <dbReference type="ChEBI" id="CHEBI:58115"/>
        <dbReference type="ChEBI" id="CHEBI:60487"/>
        <dbReference type="EC" id="2.7.8.26"/>
    </reaction>
</comment>
<organism evidence="20 21">
    <name type="scientific">Phocaeicola coprophilus</name>
    <dbReference type="NCBI Taxonomy" id="387090"/>
    <lineage>
        <taxon>Bacteria</taxon>
        <taxon>Pseudomonadati</taxon>
        <taxon>Bacteroidota</taxon>
        <taxon>Bacteroidia</taxon>
        <taxon>Bacteroidales</taxon>
        <taxon>Bacteroidaceae</taxon>
        <taxon>Phocaeicola</taxon>
    </lineage>
</organism>
<keyword evidence="13 19" id="KW-0472">Membrane</keyword>
<keyword evidence="10 19" id="KW-0812">Transmembrane</keyword>
<feature type="transmembrane region" description="Helical" evidence="19">
    <location>
        <begin position="35"/>
        <end position="63"/>
    </location>
</feature>
<evidence type="ECO:0000256" key="14">
    <source>
        <dbReference type="ARBA" id="ARBA00025228"/>
    </source>
</evidence>
<evidence type="ECO:0000256" key="12">
    <source>
        <dbReference type="ARBA" id="ARBA00022989"/>
    </source>
</evidence>
<proteinExistence type="inferred from homology"/>
<evidence type="ECO:0000256" key="17">
    <source>
        <dbReference type="ARBA" id="ARBA00048623"/>
    </source>
</evidence>
<evidence type="ECO:0000256" key="7">
    <source>
        <dbReference type="ARBA" id="ARBA00022475"/>
    </source>
</evidence>
<comment type="cofactor">
    <cofactor evidence="1 19">
        <name>Mg(2+)</name>
        <dbReference type="ChEBI" id="CHEBI:18420"/>
    </cofactor>
</comment>
<protein>
    <recommendedName>
        <fullName evidence="6 19">Adenosylcobinamide-GDP ribazoletransferase</fullName>
        <ecNumber evidence="5 19">2.7.8.26</ecNumber>
    </recommendedName>
    <alternativeName>
        <fullName evidence="16 19">Cobalamin synthase</fullName>
    </alternativeName>
    <alternativeName>
        <fullName evidence="15 19">Cobalamin-5'-phosphate synthase</fullName>
    </alternativeName>
</protein>
<dbReference type="GO" id="GO:0005886">
    <property type="term" value="C:plasma membrane"/>
    <property type="evidence" value="ECO:0007669"/>
    <property type="project" value="UniProtKB-SubCell"/>
</dbReference>
<evidence type="ECO:0000256" key="11">
    <source>
        <dbReference type="ARBA" id="ARBA00022842"/>
    </source>
</evidence>
<evidence type="ECO:0000256" key="6">
    <source>
        <dbReference type="ARBA" id="ARBA00015850"/>
    </source>
</evidence>
<evidence type="ECO:0000256" key="13">
    <source>
        <dbReference type="ARBA" id="ARBA00023136"/>
    </source>
</evidence>
<dbReference type="PANTHER" id="PTHR34148">
    <property type="entry name" value="ADENOSYLCOBINAMIDE-GDP RIBAZOLETRANSFERASE"/>
    <property type="match status" value="1"/>
</dbReference>
<comment type="caution">
    <text evidence="20">The sequence shown here is derived from an EMBL/GenBank/DDBJ whole genome shotgun (WGS) entry which is preliminary data.</text>
</comment>
<evidence type="ECO:0000256" key="10">
    <source>
        <dbReference type="ARBA" id="ARBA00022692"/>
    </source>
</evidence>
<dbReference type="GO" id="GO:0051073">
    <property type="term" value="F:adenosylcobinamide-GDP ribazoletransferase activity"/>
    <property type="evidence" value="ECO:0007669"/>
    <property type="project" value="UniProtKB-UniRule"/>
</dbReference>
<gene>
    <name evidence="19" type="primary">cobS</name>
    <name evidence="20" type="ORF">DW921_00305</name>
</gene>
<dbReference type="UniPathway" id="UPA00148">
    <property type="reaction ID" value="UER00238"/>
</dbReference>
<evidence type="ECO:0000256" key="2">
    <source>
        <dbReference type="ARBA" id="ARBA00004651"/>
    </source>
</evidence>
<dbReference type="RefSeq" id="WP_118399760.1">
    <property type="nucleotide sequence ID" value="NZ_CABJGD010000001.1"/>
</dbReference>
<keyword evidence="7 19" id="KW-1003">Cell membrane</keyword>
<evidence type="ECO:0000256" key="5">
    <source>
        <dbReference type="ARBA" id="ARBA00013200"/>
    </source>
</evidence>
<dbReference type="EC" id="2.7.8.26" evidence="5 19"/>
<evidence type="ECO:0000256" key="19">
    <source>
        <dbReference type="HAMAP-Rule" id="MF_00719"/>
    </source>
</evidence>
<comment type="function">
    <text evidence="14 19">Joins adenosylcobinamide-GDP and alpha-ribazole to generate adenosylcobalamin (Ado-cobalamin). Also synthesizes adenosylcobalamin 5'-phosphate from adenosylcobinamide-GDP and alpha-ribazole 5'-phosphate.</text>
</comment>